<feature type="transmembrane region" description="Helical" evidence="2">
    <location>
        <begin position="51"/>
        <end position="69"/>
    </location>
</feature>
<proteinExistence type="predicted"/>
<gene>
    <name evidence="3" type="ORF">JAAARDRAFT_641260</name>
</gene>
<reference evidence="4" key="1">
    <citation type="journal article" date="2014" name="Proc. Natl. Acad. Sci. U.S.A.">
        <title>Extensive sampling of basidiomycete genomes demonstrates inadequacy of the white-rot/brown-rot paradigm for wood decay fungi.</title>
        <authorList>
            <person name="Riley R."/>
            <person name="Salamov A.A."/>
            <person name="Brown D.W."/>
            <person name="Nagy L.G."/>
            <person name="Floudas D."/>
            <person name="Held B.W."/>
            <person name="Levasseur A."/>
            <person name="Lombard V."/>
            <person name="Morin E."/>
            <person name="Otillar R."/>
            <person name="Lindquist E.A."/>
            <person name="Sun H."/>
            <person name="LaButti K.M."/>
            <person name="Schmutz J."/>
            <person name="Jabbour D."/>
            <person name="Luo H."/>
            <person name="Baker S.E."/>
            <person name="Pisabarro A.G."/>
            <person name="Walton J.D."/>
            <person name="Blanchette R.A."/>
            <person name="Henrissat B."/>
            <person name="Martin F."/>
            <person name="Cullen D."/>
            <person name="Hibbett D.S."/>
            <person name="Grigoriev I.V."/>
        </authorList>
    </citation>
    <scope>NUCLEOTIDE SEQUENCE [LARGE SCALE GENOMIC DNA]</scope>
    <source>
        <strain evidence="4">MUCL 33604</strain>
    </source>
</reference>
<dbReference type="OrthoDB" id="9451547at2759"/>
<feature type="transmembrane region" description="Helical" evidence="2">
    <location>
        <begin position="146"/>
        <end position="164"/>
    </location>
</feature>
<organism evidence="3 4">
    <name type="scientific">Jaapia argillacea MUCL 33604</name>
    <dbReference type="NCBI Taxonomy" id="933084"/>
    <lineage>
        <taxon>Eukaryota</taxon>
        <taxon>Fungi</taxon>
        <taxon>Dikarya</taxon>
        <taxon>Basidiomycota</taxon>
        <taxon>Agaricomycotina</taxon>
        <taxon>Agaricomycetes</taxon>
        <taxon>Agaricomycetidae</taxon>
        <taxon>Jaapiales</taxon>
        <taxon>Jaapiaceae</taxon>
        <taxon>Jaapia</taxon>
    </lineage>
</organism>
<dbReference type="Proteomes" id="UP000027265">
    <property type="component" value="Unassembled WGS sequence"/>
</dbReference>
<feature type="transmembrane region" description="Helical" evidence="2">
    <location>
        <begin position="392"/>
        <end position="415"/>
    </location>
</feature>
<feature type="compositionally biased region" description="Basic and acidic residues" evidence="1">
    <location>
        <begin position="231"/>
        <end position="240"/>
    </location>
</feature>
<sequence>MSTCENIHHCRTMVGIISSCLTTLFACTWVAVHPNIPAPYETSLEITVRRIRVMVMALIAPELVVVWAMRQWFVAGRIANKYKDRKWTRTHGFFVQMGGFVLVDDTENLIRVLDLDELEKLDENEFPKISQAQIQDKSKRDALSKVLIVVQTTWFILQCIARVFEHLPITEIEVVTLAFTVLNLFTYTLWWSKPADVRFPHCVRKNPKPKLASSRENEVLGEDRMDNWLKGEDDGLKGEGDGLTGEGVSLRGEGASSNGYHEVRLEEVDPEKGRDDDQHDDGFLDAVGRIFSEMRGWWIVVITEVEDHSPFLKIFSLPFYAILGILSLFSDMTGYGQYMIKDEKRVPTFYAGDPTDSEATQLILISSFIGTIFGAVHCLAWHVQVPSPTQLLLWRVSSLSITLLPVLEVVAVKTADKNDNFLMILAVPLLLLGPIAYIVARITLLVLAFTSLRSIPPGAYETVIWTTFIPHL</sequence>
<dbReference type="InParanoid" id="A0A067P3M5"/>
<dbReference type="AlphaFoldDB" id="A0A067P3M5"/>
<feature type="transmembrane region" description="Helical" evidence="2">
    <location>
        <begin position="170"/>
        <end position="190"/>
    </location>
</feature>
<accession>A0A067P3M5</accession>
<dbReference type="PANTHER" id="PTHR35043:SF7">
    <property type="entry name" value="TRANSCRIPTION FACTOR DOMAIN-CONTAINING PROTEIN"/>
    <property type="match status" value="1"/>
</dbReference>
<feature type="transmembrane region" description="Helical" evidence="2">
    <location>
        <begin position="421"/>
        <end position="449"/>
    </location>
</feature>
<feature type="transmembrane region" description="Helical" evidence="2">
    <location>
        <begin position="319"/>
        <end position="340"/>
    </location>
</feature>
<evidence type="ECO:0000313" key="3">
    <source>
        <dbReference type="EMBL" id="KDQ49503.1"/>
    </source>
</evidence>
<dbReference type="HOGENOM" id="CLU_022883_6_1_1"/>
<keyword evidence="2" id="KW-1133">Transmembrane helix</keyword>
<protein>
    <submittedName>
        <fullName evidence="3">Uncharacterized protein</fullName>
    </submittedName>
</protein>
<evidence type="ECO:0000256" key="1">
    <source>
        <dbReference type="SAM" id="MobiDB-lite"/>
    </source>
</evidence>
<feature type="transmembrane region" description="Helical" evidence="2">
    <location>
        <begin position="12"/>
        <end position="31"/>
    </location>
</feature>
<feature type="transmembrane region" description="Helical" evidence="2">
    <location>
        <begin position="360"/>
        <end position="380"/>
    </location>
</feature>
<keyword evidence="2" id="KW-0472">Membrane</keyword>
<dbReference type="EMBL" id="KL197782">
    <property type="protein sequence ID" value="KDQ49503.1"/>
    <property type="molecule type" value="Genomic_DNA"/>
</dbReference>
<dbReference type="PANTHER" id="PTHR35043">
    <property type="entry name" value="TRANSCRIPTION FACTOR DOMAIN-CONTAINING PROTEIN"/>
    <property type="match status" value="1"/>
</dbReference>
<keyword evidence="4" id="KW-1185">Reference proteome</keyword>
<keyword evidence="2" id="KW-0812">Transmembrane</keyword>
<evidence type="ECO:0000313" key="4">
    <source>
        <dbReference type="Proteomes" id="UP000027265"/>
    </source>
</evidence>
<feature type="region of interest" description="Disordered" evidence="1">
    <location>
        <begin position="231"/>
        <end position="256"/>
    </location>
</feature>
<evidence type="ECO:0000256" key="2">
    <source>
        <dbReference type="SAM" id="Phobius"/>
    </source>
</evidence>
<name>A0A067P3M5_9AGAM</name>